<protein>
    <recommendedName>
        <fullName evidence="5">Transmembrane protein</fullName>
    </recommendedName>
</protein>
<keyword evidence="4" id="KW-1185">Reference proteome</keyword>
<name>A0A9P6J8Y8_MORAP</name>
<sequence length="520" mass="54944">MGATALNCLTTDAEATTFYGVIFGDDYAINKYPNRQTGVVAIVKSNTSPASPLSITWSVVSKIGYMSLTGLETAPPKQALCAINSKGVFTFLIHFGHKPASSPGLSGPRVYQFNPNGKTMDASFNYKGTGSWSNVTVESAHPVIAGPYWFSPRLQLAYNGQVETLILSFIGSEFNVELSALNEASNTLAYAASWKMNATLYGDKVEDAVIIGDRLYTISKGSFRDHISAFVGSFPILSPVSANTPEGRIIDASAFGAIYQEDLSLGRIDLASSSGSLYALAIRGGYVEKDSDHVLISQTHHIDGAVTLGRPVSISKNFFYYANFVPINGQFALLRAGGRMDAITLAGPSLGKFYSSLTINISDSIDPNFKFEAVRPTGESKTGLIVGVAVAVVVLIGAGIGYFVWRKRSKNRATGAANDVMAAPAPPPKDHAYTQGHSSVQKTEPGTDAGYGAQPPSQTPLAGYIGATPAPPTTATMPAMSGTLGQTYQNPMQDLQLSSHPRPNVVSTGAASHASDAITQ</sequence>
<evidence type="ECO:0000313" key="4">
    <source>
        <dbReference type="Proteomes" id="UP000738359"/>
    </source>
</evidence>
<evidence type="ECO:0000256" key="1">
    <source>
        <dbReference type="SAM" id="MobiDB-lite"/>
    </source>
</evidence>
<accession>A0A9P6J8Y8</accession>
<gene>
    <name evidence="3" type="ORF">BGZ70_005961</name>
</gene>
<evidence type="ECO:0000313" key="3">
    <source>
        <dbReference type="EMBL" id="KAF9964772.1"/>
    </source>
</evidence>
<reference evidence="3" key="1">
    <citation type="journal article" date="2020" name="Fungal Divers.">
        <title>Resolving the Mortierellaceae phylogeny through synthesis of multi-gene phylogenetics and phylogenomics.</title>
        <authorList>
            <person name="Vandepol N."/>
            <person name="Liber J."/>
            <person name="Desiro A."/>
            <person name="Na H."/>
            <person name="Kennedy M."/>
            <person name="Barry K."/>
            <person name="Grigoriev I.V."/>
            <person name="Miller A.N."/>
            <person name="O'Donnell K."/>
            <person name="Stajich J.E."/>
            <person name="Bonito G."/>
        </authorList>
    </citation>
    <scope>NUCLEOTIDE SEQUENCE</scope>
    <source>
        <strain evidence="3">CK1249</strain>
    </source>
</reference>
<feature type="region of interest" description="Disordered" evidence="1">
    <location>
        <begin position="419"/>
        <end position="455"/>
    </location>
</feature>
<dbReference type="Proteomes" id="UP000738359">
    <property type="component" value="Unassembled WGS sequence"/>
</dbReference>
<dbReference type="AlphaFoldDB" id="A0A9P6J8Y8"/>
<feature type="region of interest" description="Disordered" evidence="1">
    <location>
        <begin position="481"/>
        <end position="520"/>
    </location>
</feature>
<feature type="compositionally biased region" description="Polar residues" evidence="1">
    <location>
        <begin position="483"/>
        <end position="510"/>
    </location>
</feature>
<evidence type="ECO:0000256" key="2">
    <source>
        <dbReference type="SAM" id="Phobius"/>
    </source>
</evidence>
<dbReference type="EMBL" id="JAAAHY010000325">
    <property type="protein sequence ID" value="KAF9964772.1"/>
    <property type="molecule type" value="Genomic_DNA"/>
</dbReference>
<keyword evidence="2" id="KW-0812">Transmembrane</keyword>
<feature type="transmembrane region" description="Helical" evidence="2">
    <location>
        <begin position="384"/>
        <end position="405"/>
    </location>
</feature>
<keyword evidence="2" id="KW-1133">Transmembrane helix</keyword>
<evidence type="ECO:0008006" key="5">
    <source>
        <dbReference type="Google" id="ProtNLM"/>
    </source>
</evidence>
<proteinExistence type="predicted"/>
<dbReference type="OrthoDB" id="2444659at2759"/>
<feature type="compositionally biased region" description="Polar residues" evidence="1">
    <location>
        <begin position="435"/>
        <end position="444"/>
    </location>
</feature>
<keyword evidence="2" id="KW-0472">Membrane</keyword>
<comment type="caution">
    <text evidence="3">The sequence shown here is derived from an EMBL/GenBank/DDBJ whole genome shotgun (WGS) entry which is preliminary data.</text>
</comment>
<organism evidence="3 4">
    <name type="scientific">Mortierella alpina</name>
    <name type="common">Oleaginous fungus</name>
    <name type="synonym">Mortierella renispora</name>
    <dbReference type="NCBI Taxonomy" id="64518"/>
    <lineage>
        <taxon>Eukaryota</taxon>
        <taxon>Fungi</taxon>
        <taxon>Fungi incertae sedis</taxon>
        <taxon>Mucoromycota</taxon>
        <taxon>Mortierellomycotina</taxon>
        <taxon>Mortierellomycetes</taxon>
        <taxon>Mortierellales</taxon>
        <taxon>Mortierellaceae</taxon>
        <taxon>Mortierella</taxon>
    </lineage>
</organism>